<protein>
    <submittedName>
        <fullName evidence="1">Uncharacterized protein</fullName>
    </submittedName>
</protein>
<dbReference type="RefSeq" id="XP_062710620.1">
    <property type="nucleotide sequence ID" value="XM_062854636.1"/>
</dbReference>
<organism evidence="1 2">
    <name type="scientific">Aedes albopictus</name>
    <name type="common">Asian tiger mosquito</name>
    <name type="synonym">Stegomyia albopicta</name>
    <dbReference type="NCBI Taxonomy" id="7160"/>
    <lineage>
        <taxon>Eukaryota</taxon>
        <taxon>Metazoa</taxon>
        <taxon>Ecdysozoa</taxon>
        <taxon>Arthropoda</taxon>
        <taxon>Hexapoda</taxon>
        <taxon>Insecta</taxon>
        <taxon>Pterygota</taxon>
        <taxon>Neoptera</taxon>
        <taxon>Endopterygota</taxon>
        <taxon>Diptera</taxon>
        <taxon>Nematocera</taxon>
        <taxon>Culicoidea</taxon>
        <taxon>Culicidae</taxon>
        <taxon>Culicinae</taxon>
        <taxon>Aedini</taxon>
        <taxon>Aedes</taxon>
        <taxon>Stegomyia</taxon>
    </lineage>
</organism>
<reference evidence="1" key="2">
    <citation type="submission" date="2025-05" db="UniProtKB">
        <authorList>
            <consortium name="EnsemblMetazoa"/>
        </authorList>
    </citation>
    <scope>IDENTIFICATION</scope>
    <source>
        <strain evidence="1">Foshan</strain>
    </source>
</reference>
<dbReference type="EnsemblMetazoa" id="AALFPA23_014807.R21490">
    <property type="protein sequence ID" value="AALFPA23_014807.P21490"/>
    <property type="gene ID" value="AALFPA23_014807"/>
</dbReference>
<dbReference type="GeneID" id="109398264"/>
<accession>A0ABM1Z3T9</accession>
<evidence type="ECO:0000313" key="1">
    <source>
        <dbReference type="EnsemblMetazoa" id="AALFPA23_014807.P21490"/>
    </source>
</evidence>
<dbReference type="Proteomes" id="UP000069940">
    <property type="component" value="Unassembled WGS sequence"/>
</dbReference>
<evidence type="ECO:0000313" key="2">
    <source>
        <dbReference type="Proteomes" id="UP000069940"/>
    </source>
</evidence>
<sequence>MFLNVEDAHVRGTLRIFATLQKKGVKTLSSNQAGPSSPMQAERILVSPLLRWSQDLVQDDDNHPGDTYIACEAALFKSGPYRIIHKGVVLAKNNSFIGTLDLFWKIFPVFGESVPSRLQMLYDVFTILVYKTVRQSSRKSVNILCTNIQQAIEAERTTQGWNGLTAYSRGQGLP</sequence>
<name>A0ABM1Z3T9_AEDAL</name>
<keyword evidence="2" id="KW-1185">Reference proteome</keyword>
<proteinExistence type="predicted"/>
<reference evidence="2" key="1">
    <citation type="journal article" date="2015" name="Proc. Natl. Acad. Sci. U.S.A.">
        <title>Genome sequence of the Asian Tiger mosquito, Aedes albopictus, reveals insights into its biology, genetics, and evolution.</title>
        <authorList>
            <person name="Chen X.G."/>
            <person name="Jiang X."/>
            <person name="Gu J."/>
            <person name="Xu M."/>
            <person name="Wu Y."/>
            <person name="Deng Y."/>
            <person name="Zhang C."/>
            <person name="Bonizzoni M."/>
            <person name="Dermauw W."/>
            <person name="Vontas J."/>
            <person name="Armbruster P."/>
            <person name="Huang X."/>
            <person name="Yang Y."/>
            <person name="Zhang H."/>
            <person name="He W."/>
            <person name="Peng H."/>
            <person name="Liu Y."/>
            <person name="Wu K."/>
            <person name="Chen J."/>
            <person name="Lirakis M."/>
            <person name="Topalis P."/>
            <person name="Van Leeuwen T."/>
            <person name="Hall A.B."/>
            <person name="Jiang X."/>
            <person name="Thorpe C."/>
            <person name="Mueller R.L."/>
            <person name="Sun C."/>
            <person name="Waterhouse R.M."/>
            <person name="Yan G."/>
            <person name="Tu Z.J."/>
            <person name="Fang X."/>
            <person name="James A.A."/>
        </authorList>
    </citation>
    <scope>NUCLEOTIDE SEQUENCE [LARGE SCALE GENOMIC DNA]</scope>
    <source>
        <strain evidence="2">Foshan</strain>
    </source>
</reference>